<dbReference type="Pfam" id="PF01434">
    <property type="entry name" value="Peptidase_M41"/>
    <property type="match status" value="1"/>
</dbReference>
<dbReference type="GO" id="GO:0016887">
    <property type="term" value="F:ATP hydrolysis activity"/>
    <property type="evidence" value="ECO:0007669"/>
    <property type="project" value="InterPro"/>
</dbReference>
<dbReference type="Gene3D" id="1.20.58.760">
    <property type="entry name" value="Peptidase M41"/>
    <property type="match status" value="1"/>
</dbReference>
<dbReference type="SUPFAM" id="SSF53335">
    <property type="entry name" value="S-adenosyl-L-methionine-dependent methyltransferases"/>
    <property type="match status" value="1"/>
</dbReference>
<gene>
    <name evidence="3" type="ORF">DK427_00455</name>
</gene>
<dbReference type="GO" id="GO:0004222">
    <property type="term" value="F:metalloendopeptidase activity"/>
    <property type="evidence" value="ECO:0007669"/>
    <property type="project" value="InterPro"/>
</dbReference>
<keyword evidence="1" id="KW-0067">ATP-binding</keyword>
<dbReference type="Gene3D" id="1.10.8.60">
    <property type="match status" value="1"/>
</dbReference>
<organism evidence="3 4">
    <name type="scientific">Methylobacterium radiodurans</name>
    <dbReference type="NCBI Taxonomy" id="2202828"/>
    <lineage>
        <taxon>Bacteria</taxon>
        <taxon>Pseudomonadati</taxon>
        <taxon>Pseudomonadota</taxon>
        <taxon>Alphaproteobacteria</taxon>
        <taxon>Hyphomicrobiales</taxon>
        <taxon>Methylobacteriaceae</taxon>
        <taxon>Methylobacterium</taxon>
    </lineage>
</organism>
<comment type="similarity">
    <text evidence="1">Belongs to the AAA ATPase family.</text>
</comment>
<dbReference type="InterPro" id="IPR000642">
    <property type="entry name" value="Peptidase_M41"/>
</dbReference>
<dbReference type="AlphaFoldDB" id="A0A2U8VLC6"/>
<dbReference type="PANTHER" id="PTHR20974">
    <property type="entry name" value="UPF0585 PROTEIN CG18661"/>
    <property type="match status" value="1"/>
</dbReference>
<protein>
    <submittedName>
        <fullName evidence="3">AAA family ATPase</fullName>
    </submittedName>
</protein>
<dbReference type="PROSITE" id="PS00674">
    <property type="entry name" value="AAA"/>
    <property type="match status" value="1"/>
</dbReference>
<keyword evidence="4" id="KW-1185">Reference proteome</keyword>
<feature type="domain" description="AAA+ ATPase" evidence="2">
    <location>
        <begin position="272"/>
        <end position="415"/>
    </location>
</feature>
<dbReference type="InterPro" id="IPR037219">
    <property type="entry name" value="Peptidase_M41-like"/>
</dbReference>
<dbReference type="SMART" id="SM00382">
    <property type="entry name" value="AAA"/>
    <property type="match status" value="1"/>
</dbReference>
<keyword evidence="1" id="KW-0547">Nucleotide-binding</keyword>
<proteinExistence type="inferred from homology"/>
<dbReference type="InterPro" id="IPR003959">
    <property type="entry name" value="ATPase_AAA_core"/>
</dbReference>
<name>A0A2U8VLC6_9HYPH</name>
<dbReference type="GO" id="GO:0005524">
    <property type="term" value="F:ATP binding"/>
    <property type="evidence" value="ECO:0007669"/>
    <property type="project" value="UniProtKB-KW"/>
</dbReference>
<dbReference type="Pfam" id="PF06080">
    <property type="entry name" value="DUF938"/>
    <property type="match status" value="1"/>
</dbReference>
<dbReference type="KEGG" id="meti:DK427_00455"/>
<dbReference type="InterPro" id="IPR029063">
    <property type="entry name" value="SAM-dependent_MTases_sf"/>
</dbReference>
<evidence type="ECO:0000313" key="3">
    <source>
        <dbReference type="EMBL" id="AWN34403.1"/>
    </source>
</evidence>
<dbReference type="SUPFAM" id="SSF140990">
    <property type="entry name" value="FtsH protease domain-like"/>
    <property type="match status" value="1"/>
</dbReference>
<sequence>MTSTKKTPSSLLDHARRSACRVEEIDFDHGLPEVPDAEGDAFGKPGDLLATASVGTILATAMLLDALAAPERRRLMRQQGLAMVVKVPASDWMEHVGRSLARVHSWSEIFRRVGGSRSGDKPDIGNDKVCDRLSSGRSVLGVSTAPERYLPSALLTSADIRVELGAPNRAVMALVIDLVTGTRPRKVPPGLGHGLSLTELASCIRKGSTAAACVRRLKEASALKLGGVDQNLDAVPLLEDCLGYGDAQSWGLQLVEAVREYQRGERDWSTVEDRNIVLSGDPGVGKTSFARSLAKSAGIPLITTSVSSWFASTGGYLHDICKAVDAVFDQAIACSPCVLLLDEIDQIPNRATCDNRNRDFWGPAVAHVLLALSSATSGPSSRLIVIGATNFPNRLDEALVRPGRLNRIVHIERPDVPAIAGILRQHLGGDLAGEDLMPLASIGTGATGADVAGWARSARMQARAAGRGMVLADLVEQVAPPETRSPVQLLAVARHEAGHAVSHLLLRLGEVVMVSLIEKGSFSGRTIVHFENASSMDAASLDAMVVSILAARAADERWGGVTTGSAGGLGSDLAHATRLVASKHASYGLGTSLLYRGDPDHALDLLRVDPAFRKVAALTKGSPMTDALFSPAAARNAAPIAELLKRVLPPSGLVLEIASGSGEHAAHFARALPALVWQPSDPDEAARRSIVAHARAAGLANIRPPLAIDATHRPWPVTRADAIVAINMIHIAPWEATIGLMAGAEATLPEGGMLYLYGPFREDGGHTAPSNAAFDDRLRARNASWGLRDIEAVAAAGRAHDLHLAERVAMPANNLSLIFHRGRRGSAVGGESTP</sequence>
<dbReference type="InterPro" id="IPR010342">
    <property type="entry name" value="DUF938"/>
</dbReference>
<dbReference type="CDD" id="cd19481">
    <property type="entry name" value="RecA-like_protease"/>
    <property type="match status" value="1"/>
</dbReference>
<evidence type="ECO:0000313" key="4">
    <source>
        <dbReference type="Proteomes" id="UP000246058"/>
    </source>
</evidence>
<accession>A0A2U8VLC6</accession>
<dbReference type="EMBL" id="CP029551">
    <property type="protein sequence ID" value="AWN34403.1"/>
    <property type="molecule type" value="Genomic_DNA"/>
</dbReference>
<evidence type="ECO:0000259" key="2">
    <source>
        <dbReference type="SMART" id="SM00382"/>
    </source>
</evidence>
<dbReference type="SUPFAM" id="SSF52540">
    <property type="entry name" value="P-loop containing nucleoside triphosphate hydrolases"/>
    <property type="match status" value="1"/>
</dbReference>
<dbReference type="Gene3D" id="3.40.50.150">
    <property type="entry name" value="Vaccinia Virus protein VP39"/>
    <property type="match status" value="1"/>
</dbReference>
<dbReference type="Pfam" id="PF00004">
    <property type="entry name" value="AAA"/>
    <property type="match status" value="1"/>
</dbReference>
<dbReference type="GO" id="GO:0004176">
    <property type="term" value="F:ATP-dependent peptidase activity"/>
    <property type="evidence" value="ECO:0007669"/>
    <property type="project" value="InterPro"/>
</dbReference>
<dbReference type="GO" id="GO:0006508">
    <property type="term" value="P:proteolysis"/>
    <property type="evidence" value="ECO:0007669"/>
    <property type="project" value="InterPro"/>
</dbReference>
<reference evidence="3 4" key="1">
    <citation type="submission" date="2018-05" db="EMBL/GenBank/DDBJ databases">
        <title>Complete Genome Sequence of Methylobacterium sp. 17Sr1-43.</title>
        <authorList>
            <person name="Srinivasan S."/>
        </authorList>
    </citation>
    <scope>NUCLEOTIDE SEQUENCE [LARGE SCALE GENOMIC DNA]</scope>
    <source>
        <strain evidence="3 4">17Sr1-43</strain>
    </source>
</reference>
<dbReference type="OrthoDB" id="9809379at2"/>
<dbReference type="PANTHER" id="PTHR20974:SF0">
    <property type="entry name" value="UPF0585 PROTEIN CG18661"/>
    <property type="match status" value="1"/>
</dbReference>
<evidence type="ECO:0000256" key="1">
    <source>
        <dbReference type="RuleBase" id="RU003651"/>
    </source>
</evidence>
<dbReference type="InterPro" id="IPR027417">
    <property type="entry name" value="P-loop_NTPase"/>
</dbReference>
<dbReference type="Gene3D" id="3.40.50.300">
    <property type="entry name" value="P-loop containing nucleotide triphosphate hydrolases"/>
    <property type="match status" value="1"/>
</dbReference>
<dbReference type="InterPro" id="IPR003593">
    <property type="entry name" value="AAA+_ATPase"/>
</dbReference>
<dbReference type="InterPro" id="IPR003960">
    <property type="entry name" value="ATPase_AAA_CS"/>
</dbReference>
<dbReference type="Proteomes" id="UP000246058">
    <property type="component" value="Chromosome"/>
</dbReference>